<evidence type="ECO:0000313" key="6">
    <source>
        <dbReference type="EMBL" id="QUL98140.1"/>
    </source>
</evidence>
<dbReference type="GO" id="GO:0004659">
    <property type="term" value="F:prenyltransferase activity"/>
    <property type="evidence" value="ECO:0007669"/>
    <property type="project" value="InterPro"/>
</dbReference>
<organism evidence="6">
    <name type="scientific">Candidatus Fermentithermobacillus carboniphilus</name>
    <dbReference type="NCBI Taxonomy" id="3085328"/>
    <lineage>
        <taxon>Bacteria</taxon>
        <taxon>Bacillati</taxon>
        <taxon>Bacillota</taxon>
        <taxon>Candidatus Fermentithermobacillia</taxon>
        <taxon>Candidatus Fermentithermobacillales</taxon>
        <taxon>Candidatus Fermentithermobacillaceae</taxon>
        <taxon>Candidatus Fermentithermobacillus</taxon>
    </lineage>
</organism>
<dbReference type="Pfam" id="PF00348">
    <property type="entry name" value="polyprenyl_synt"/>
    <property type="match status" value="1"/>
</dbReference>
<comment type="cofactor">
    <cofactor evidence="1">
        <name>Mg(2+)</name>
        <dbReference type="ChEBI" id="CHEBI:18420"/>
    </cofactor>
</comment>
<evidence type="ECO:0000256" key="4">
    <source>
        <dbReference type="ARBA" id="ARBA00022723"/>
    </source>
</evidence>
<reference evidence="6" key="1">
    <citation type="submission" date="2020-10" db="EMBL/GenBank/DDBJ databases">
        <authorList>
            <person name="Kadnikov V."/>
            <person name="Beletsky A.V."/>
            <person name="Mardanov A.V."/>
            <person name="Karnachuk O.V."/>
            <person name="Ravin N.V."/>
        </authorList>
    </citation>
    <scope>NUCLEOTIDE SEQUENCE</scope>
    <source>
        <strain evidence="6">Bu02</strain>
    </source>
</reference>
<evidence type="ECO:0000256" key="3">
    <source>
        <dbReference type="ARBA" id="ARBA00022679"/>
    </source>
</evidence>
<dbReference type="InterPro" id="IPR000092">
    <property type="entry name" value="Polyprenyl_synt"/>
</dbReference>
<gene>
    <name evidence="6" type="ORF">IMF26_08810</name>
</gene>
<dbReference type="AlphaFoldDB" id="A0AAT9LAP4"/>
<dbReference type="GO" id="GO:0008299">
    <property type="term" value="P:isoprenoid biosynthetic process"/>
    <property type="evidence" value="ECO:0007669"/>
    <property type="project" value="InterPro"/>
</dbReference>
<sequence>MAFQIADDILDILSDEKTLGKPIFNDLRRGTLTLPLIFGMKTELKEDILRCFELKEVPHEIAARVRQKLREYGCIDRAKEIVGELTGSAQSRLEVLSPSESKSMLLNLAKSIKARVDQS</sequence>
<protein>
    <submittedName>
        <fullName evidence="6">Polyprenyl synthetase family protein</fullName>
    </submittedName>
</protein>
<dbReference type="PANTHER" id="PTHR12001:SF85">
    <property type="entry name" value="SHORT CHAIN ISOPRENYL DIPHOSPHATE SYNTHASE"/>
    <property type="match status" value="1"/>
</dbReference>
<dbReference type="EMBL" id="CP062796">
    <property type="protein sequence ID" value="QUL98140.1"/>
    <property type="molecule type" value="Genomic_DNA"/>
</dbReference>
<keyword evidence="5" id="KW-0460">Magnesium</keyword>
<dbReference type="Gene3D" id="1.10.600.10">
    <property type="entry name" value="Farnesyl Diphosphate Synthase"/>
    <property type="match status" value="1"/>
</dbReference>
<dbReference type="KEGG" id="fcz:IMF26_08810"/>
<dbReference type="PANTHER" id="PTHR12001">
    <property type="entry name" value="GERANYLGERANYL PYROPHOSPHATE SYNTHASE"/>
    <property type="match status" value="1"/>
</dbReference>
<evidence type="ECO:0000256" key="2">
    <source>
        <dbReference type="ARBA" id="ARBA00006706"/>
    </source>
</evidence>
<dbReference type="GO" id="GO:0046872">
    <property type="term" value="F:metal ion binding"/>
    <property type="evidence" value="ECO:0007669"/>
    <property type="project" value="UniProtKB-KW"/>
</dbReference>
<comment type="similarity">
    <text evidence="2">Belongs to the FPP/GGPP synthase family.</text>
</comment>
<evidence type="ECO:0000256" key="5">
    <source>
        <dbReference type="ARBA" id="ARBA00022842"/>
    </source>
</evidence>
<accession>A0AAT9LAP4</accession>
<reference evidence="6" key="2">
    <citation type="journal article" date="2023" name="Biology">
        <title>Prokaryotic Life Associated with Coal-Fire Gas Vents Revealed by Metagenomics.</title>
        <authorList>
            <person name="Kadnikov V.V."/>
            <person name="Mardanov A.V."/>
            <person name="Beletsky A.V."/>
            <person name="Karnachuk O.V."/>
            <person name="Ravin N.V."/>
        </authorList>
    </citation>
    <scope>NUCLEOTIDE SEQUENCE</scope>
    <source>
        <strain evidence="6">Bu02</strain>
    </source>
</reference>
<keyword evidence="4" id="KW-0479">Metal-binding</keyword>
<proteinExistence type="inferred from homology"/>
<evidence type="ECO:0000256" key="1">
    <source>
        <dbReference type="ARBA" id="ARBA00001946"/>
    </source>
</evidence>
<dbReference type="InterPro" id="IPR008949">
    <property type="entry name" value="Isoprenoid_synthase_dom_sf"/>
</dbReference>
<name>A0AAT9LAP4_9FIRM</name>
<dbReference type="SUPFAM" id="SSF48576">
    <property type="entry name" value="Terpenoid synthases"/>
    <property type="match status" value="1"/>
</dbReference>
<keyword evidence="3" id="KW-0808">Transferase</keyword>